<dbReference type="EMBL" id="CP021109">
    <property type="protein sequence ID" value="ARP88661.1"/>
    <property type="molecule type" value="Genomic_DNA"/>
</dbReference>
<dbReference type="PROSITE" id="PS51480">
    <property type="entry name" value="DHAL"/>
    <property type="match status" value="1"/>
</dbReference>
<keyword evidence="1" id="KW-0808">Transferase</keyword>
<dbReference type="GO" id="GO:0019563">
    <property type="term" value="P:glycerol catabolic process"/>
    <property type="evidence" value="ECO:0007669"/>
    <property type="project" value="TreeGrafter"/>
</dbReference>
<dbReference type="AlphaFoldDB" id="A0A1W6Z5X7"/>
<dbReference type="Proteomes" id="UP000194139">
    <property type="component" value="Chromosome"/>
</dbReference>
<dbReference type="PANTHER" id="PTHR28629:SF4">
    <property type="entry name" value="TRIOKINASE_FMN CYCLASE"/>
    <property type="match status" value="1"/>
</dbReference>
<keyword evidence="2" id="KW-0418">Kinase</keyword>
<dbReference type="Pfam" id="PF02734">
    <property type="entry name" value="Dak2"/>
    <property type="match status" value="1"/>
</dbReference>
<reference evidence="4 5" key="1">
    <citation type="submission" date="2017-05" db="EMBL/GenBank/DDBJ databases">
        <title>Complete and WGS of Bordetella genogroups.</title>
        <authorList>
            <person name="Spilker T."/>
            <person name="LiPuma J."/>
        </authorList>
    </citation>
    <scope>NUCLEOTIDE SEQUENCE [LARGE SCALE GENOMIC DNA]</scope>
    <source>
        <strain evidence="4 5">AU17164</strain>
    </source>
</reference>
<dbReference type="InterPro" id="IPR004007">
    <property type="entry name" value="DhaL_dom"/>
</dbReference>
<dbReference type="PANTHER" id="PTHR28629">
    <property type="entry name" value="TRIOKINASE/FMN CYCLASE"/>
    <property type="match status" value="1"/>
</dbReference>
<name>A0A1W6Z5X7_9BORD</name>
<dbReference type="GO" id="GO:0005829">
    <property type="term" value="C:cytosol"/>
    <property type="evidence" value="ECO:0007669"/>
    <property type="project" value="TreeGrafter"/>
</dbReference>
<evidence type="ECO:0000313" key="4">
    <source>
        <dbReference type="EMBL" id="ARP88661.1"/>
    </source>
</evidence>
<evidence type="ECO:0000259" key="3">
    <source>
        <dbReference type="PROSITE" id="PS51480"/>
    </source>
</evidence>
<evidence type="ECO:0000256" key="2">
    <source>
        <dbReference type="ARBA" id="ARBA00022777"/>
    </source>
</evidence>
<organism evidence="4 5">
    <name type="scientific">Bordetella genomosp. 9</name>
    <dbReference type="NCBI Taxonomy" id="1416803"/>
    <lineage>
        <taxon>Bacteria</taxon>
        <taxon>Pseudomonadati</taxon>
        <taxon>Pseudomonadota</taxon>
        <taxon>Betaproteobacteria</taxon>
        <taxon>Burkholderiales</taxon>
        <taxon>Alcaligenaceae</taxon>
        <taxon>Bordetella</taxon>
    </lineage>
</organism>
<dbReference type="InterPro" id="IPR050861">
    <property type="entry name" value="Dihydroxyacetone_Kinase"/>
</dbReference>
<feature type="domain" description="DhaL" evidence="3">
    <location>
        <begin position="18"/>
        <end position="213"/>
    </location>
</feature>
<dbReference type="InterPro" id="IPR036117">
    <property type="entry name" value="DhaL_dom_sf"/>
</dbReference>
<protein>
    <recommendedName>
        <fullName evidence="3">DhaL domain-containing protein</fullName>
    </recommendedName>
</protein>
<dbReference type="SUPFAM" id="SSF101473">
    <property type="entry name" value="DhaL-like"/>
    <property type="match status" value="1"/>
</dbReference>
<dbReference type="Gene3D" id="1.25.40.340">
    <property type="match status" value="1"/>
</dbReference>
<proteinExistence type="predicted"/>
<sequence>MHDADGVQAAARTLNAESVRRAARVAQDVFSGPLEQTLNEADGRLGDGDTGVTLRRVFARVHAAAQETGGDLGELLGACGRAAAGATGSSLGTLCAVAMLQAGKACSGRTDLPWRDLGGLLQSLVPPLLERGQTQLGDKTVLDMLHAVAQAIANLDEPAAQARAAHAAARQTLDAFRGRPCRIGRARMFGERSVGMDDPGMLALAGLIAALDA</sequence>
<dbReference type="SMART" id="SM01120">
    <property type="entry name" value="Dak2"/>
    <property type="match status" value="1"/>
</dbReference>
<dbReference type="GO" id="GO:0004371">
    <property type="term" value="F:glycerone kinase activity"/>
    <property type="evidence" value="ECO:0007669"/>
    <property type="project" value="InterPro"/>
</dbReference>
<evidence type="ECO:0000313" key="5">
    <source>
        <dbReference type="Proteomes" id="UP000194139"/>
    </source>
</evidence>
<accession>A0A1W6Z5X7</accession>
<gene>
    <name evidence="4" type="ORF">CAL13_11165</name>
</gene>
<evidence type="ECO:0000256" key="1">
    <source>
        <dbReference type="ARBA" id="ARBA00022679"/>
    </source>
</evidence>
<keyword evidence="5" id="KW-1185">Reference proteome</keyword>